<gene>
    <name evidence="2" type="primary">FKBP65</name>
    <name evidence="2" type="ORF">SNEC2469_LOCUS26011</name>
</gene>
<keyword evidence="1" id="KW-0732">Signal</keyword>
<sequence>MVRWLALCQLAVSTEVLQTAKDSGEPISAKEFAEKMQCDAPENSFSINGGDWTFVLGSLKDPGIFWGDLMVSWEKGGPHKQYVGIDYTFMSQSYQFNDYLTISSYLGVTLFPMTLWCSQVIKLLVPLPVPTGCNDFWMEQGFSALYITPPWNLAALKSPGFDDAGWPRSMHPSDLIVDSLAFRIRVQPRLKVLLGESPDAPPTLELRLQFFWSSVVEWCERNLRKVLCGIWLRADALCPLNGSNPLMNGSNSQGFPSISYVVNGLPGVDLAAPGEPSELEWFAESPKWPDNLTIPAGFFFDIPDLSPLLSTDARQRVKDFKQTVDEETVPPENVSVTDGDCPVPFAIGGGCICKEGCSRARPYLHSTIISDTSLECEVRWFDYLDLLALPKTICGPRKVRQAWARGFTTQPEGIFARCEVGTLIGGACIKDLPYNDVEIIAAFPEDETSFRCLGTGEWRDEPWHETQVGGYCLELEGNEKVIMVRREGLDNASAKCPDGYQVVGGGCTFIEGTEFTLRESYPTSQNTWECVFSSTQKCGEDSPVCLRSEARAVCLGIASAQ</sequence>
<organism evidence="2 3">
    <name type="scientific">Symbiodinium necroappetens</name>
    <dbReference type="NCBI Taxonomy" id="1628268"/>
    <lineage>
        <taxon>Eukaryota</taxon>
        <taxon>Sar</taxon>
        <taxon>Alveolata</taxon>
        <taxon>Dinophyceae</taxon>
        <taxon>Suessiales</taxon>
        <taxon>Symbiodiniaceae</taxon>
        <taxon>Symbiodinium</taxon>
    </lineage>
</organism>
<accession>A0A812ZYX7</accession>
<feature type="signal peptide" evidence="1">
    <location>
        <begin position="1"/>
        <end position="19"/>
    </location>
</feature>
<protein>
    <submittedName>
        <fullName evidence="2">FKBP65 protein</fullName>
    </submittedName>
</protein>
<dbReference type="EMBL" id="CAJNJA010052189">
    <property type="protein sequence ID" value="CAE7845928.1"/>
    <property type="molecule type" value="Genomic_DNA"/>
</dbReference>
<feature type="chain" id="PRO_5032532678" evidence="1">
    <location>
        <begin position="20"/>
        <end position="561"/>
    </location>
</feature>
<dbReference type="OrthoDB" id="413450at2759"/>
<comment type="caution">
    <text evidence="2">The sequence shown here is derived from an EMBL/GenBank/DDBJ whole genome shotgun (WGS) entry which is preliminary data.</text>
</comment>
<proteinExistence type="predicted"/>
<keyword evidence="3" id="KW-1185">Reference proteome</keyword>
<evidence type="ECO:0000256" key="1">
    <source>
        <dbReference type="SAM" id="SignalP"/>
    </source>
</evidence>
<dbReference type="AlphaFoldDB" id="A0A812ZYX7"/>
<reference evidence="2" key="1">
    <citation type="submission" date="2021-02" db="EMBL/GenBank/DDBJ databases">
        <authorList>
            <person name="Dougan E. K."/>
            <person name="Rhodes N."/>
            <person name="Thang M."/>
            <person name="Chan C."/>
        </authorList>
    </citation>
    <scope>NUCLEOTIDE SEQUENCE</scope>
</reference>
<name>A0A812ZYX7_9DINO</name>
<evidence type="ECO:0000313" key="2">
    <source>
        <dbReference type="EMBL" id="CAE7845928.1"/>
    </source>
</evidence>
<evidence type="ECO:0000313" key="3">
    <source>
        <dbReference type="Proteomes" id="UP000601435"/>
    </source>
</evidence>
<dbReference type="Proteomes" id="UP000601435">
    <property type="component" value="Unassembled WGS sequence"/>
</dbReference>